<proteinExistence type="predicted"/>
<sequence>MHSPASLLAGFIDESIHTDARLYAVGLVLADPGVAEEVRKLLCAVIPAARSPHWSKEDQQTRAALIREVASLPISARVYGCRFERPKRKEAARARALTWSVQELPSSVRHLILAEREASQDRHDRRVLGGLAGRPAAFEYSHAPFAKEPLLWAADVIVSSTAKALARDDDPTTRELERVLTYVGCEPG</sequence>
<protein>
    <recommendedName>
        <fullName evidence="3">DUF3800 domain-containing protein</fullName>
    </recommendedName>
</protein>
<dbReference type="RefSeq" id="WP_380754446.1">
    <property type="nucleotide sequence ID" value="NZ_JBHSRF010000024.1"/>
</dbReference>
<keyword evidence="2" id="KW-1185">Reference proteome</keyword>
<gene>
    <name evidence="1" type="ORF">ACFP1K_18110</name>
</gene>
<accession>A0ABW1NKK3</accession>
<reference evidence="2" key="1">
    <citation type="journal article" date="2019" name="Int. J. Syst. Evol. Microbiol.">
        <title>The Global Catalogue of Microorganisms (GCM) 10K type strain sequencing project: providing services to taxonomists for standard genome sequencing and annotation.</title>
        <authorList>
            <consortium name="The Broad Institute Genomics Platform"/>
            <consortium name="The Broad Institute Genome Sequencing Center for Infectious Disease"/>
            <person name="Wu L."/>
            <person name="Ma J."/>
        </authorList>
    </citation>
    <scope>NUCLEOTIDE SEQUENCE [LARGE SCALE GENOMIC DNA]</scope>
    <source>
        <strain evidence="2">JCM 30346</strain>
    </source>
</reference>
<comment type="caution">
    <text evidence="1">The sequence shown here is derived from an EMBL/GenBank/DDBJ whole genome shotgun (WGS) entry which is preliminary data.</text>
</comment>
<evidence type="ECO:0000313" key="1">
    <source>
        <dbReference type="EMBL" id="MFC6083092.1"/>
    </source>
</evidence>
<dbReference type="EMBL" id="JBHSRF010000024">
    <property type="protein sequence ID" value="MFC6083092.1"/>
    <property type="molecule type" value="Genomic_DNA"/>
</dbReference>
<name>A0ABW1NKK3_9ACTN</name>
<organism evidence="1 2">
    <name type="scientific">Sphaerisporangium aureirubrum</name>
    <dbReference type="NCBI Taxonomy" id="1544736"/>
    <lineage>
        <taxon>Bacteria</taxon>
        <taxon>Bacillati</taxon>
        <taxon>Actinomycetota</taxon>
        <taxon>Actinomycetes</taxon>
        <taxon>Streptosporangiales</taxon>
        <taxon>Streptosporangiaceae</taxon>
        <taxon>Sphaerisporangium</taxon>
    </lineage>
</organism>
<evidence type="ECO:0008006" key="3">
    <source>
        <dbReference type="Google" id="ProtNLM"/>
    </source>
</evidence>
<dbReference type="Proteomes" id="UP001596137">
    <property type="component" value="Unassembled WGS sequence"/>
</dbReference>
<evidence type="ECO:0000313" key="2">
    <source>
        <dbReference type="Proteomes" id="UP001596137"/>
    </source>
</evidence>